<accession>A0ABX1VFJ9</accession>
<protein>
    <submittedName>
        <fullName evidence="2">Uncharacterized protein</fullName>
    </submittedName>
</protein>
<dbReference type="Proteomes" id="UP000609651">
    <property type="component" value="Unassembled WGS sequence"/>
</dbReference>
<name>A0ABX1VFJ9_9PLAN</name>
<organism evidence="2 3">
    <name type="scientific">Alienimonas chondri</name>
    <dbReference type="NCBI Taxonomy" id="2681879"/>
    <lineage>
        <taxon>Bacteria</taxon>
        <taxon>Pseudomonadati</taxon>
        <taxon>Planctomycetota</taxon>
        <taxon>Planctomycetia</taxon>
        <taxon>Planctomycetales</taxon>
        <taxon>Planctomycetaceae</taxon>
        <taxon>Alienimonas</taxon>
    </lineage>
</organism>
<evidence type="ECO:0000313" key="2">
    <source>
        <dbReference type="EMBL" id="NNJ26640.1"/>
    </source>
</evidence>
<evidence type="ECO:0000256" key="1">
    <source>
        <dbReference type="SAM" id="Phobius"/>
    </source>
</evidence>
<feature type="transmembrane region" description="Helical" evidence="1">
    <location>
        <begin position="104"/>
        <end position="125"/>
    </location>
</feature>
<feature type="transmembrane region" description="Helical" evidence="1">
    <location>
        <begin position="7"/>
        <end position="30"/>
    </location>
</feature>
<keyword evidence="1" id="KW-0812">Transmembrane</keyword>
<dbReference type="EMBL" id="WTPX01000089">
    <property type="protein sequence ID" value="NNJ26640.1"/>
    <property type="molecule type" value="Genomic_DNA"/>
</dbReference>
<proteinExistence type="predicted"/>
<evidence type="ECO:0000313" key="3">
    <source>
        <dbReference type="Proteomes" id="UP000609651"/>
    </source>
</evidence>
<feature type="transmembrane region" description="Helical" evidence="1">
    <location>
        <begin position="65"/>
        <end position="84"/>
    </location>
</feature>
<feature type="transmembrane region" description="Helical" evidence="1">
    <location>
        <begin position="36"/>
        <end position="58"/>
    </location>
</feature>
<gene>
    <name evidence="2" type="ORF">LzC2_27290</name>
</gene>
<reference evidence="2 3" key="1">
    <citation type="journal article" date="2020" name="Syst. Appl. Microbiol.">
        <title>Alienimonas chondri sp. nov., a novel planctomycete isolated from the biofilm of the red alga Chondrus crispus.</title>
        <authorList>
            <person name="Vitorino I."/>
            <person name="Albuquerque L."/>
            <person name="Wiegand S."/>
            <person name="Kallscheuer N."/>
            <person name="da Costa M.S."/>
            <person name="Lobo-da-Cunha A."/>
            <person name="Jogler C."/>
            <person name="Lage O.M."/>
        </authorList>
    </citation>
    <scope>NUCLEOTIDE SEQUENCE [LARGE SCALE GENOMIC DNA]</scope>
    <source>
        <strain evidence="2 3">LzC2</strain>
    </source>
</reference>
<comment type="caution">
    <text evidence="2">The sequence shown here is derived from an EMBL/GenBank/DDBJ whole genome shotgun (WGS) entry which is preliminary data.</text>
</comment>
<keyword evidence="3" id="KW-1185">Reference proteome</keyword>
<keyword evidence="1" id="KW-1133">Transmembrane helix</keyword>
<sequence length="142" mass="15093">MNGVYRFAWGMAAAGWTGPVAGYLGVMGGLLTGERWAGYAIGVGLTALSVGGGVWLSGRVRSRRACGWTMLLGLLIAGAGWPWAAEVWEARFDPPWFDPLDERIAGLGHAGLFWGGLYLTLAGAWGRWALNPARSPDALDSE</sequence>
<keyword evidence="1" id="KW-0472">Membrane</keyword>